<evidence type="ECO:0000313" key="1">
    <source>
        <dbReference type="EMBL" id="KXT05225.1"/>
    </source>
</evidence>
<protein>
    <submittedName>
        <fullName evidence="1">Uncharacterized protein</fullName>
    </submittedName>
</protein>
<dbReference type="OrthoDB" id="309640at2759"/>
<accession>A0A139HRW5</accession>
<dbReference type="Proteomes" id="UP000070133">
    <property type="component" value="Unassembled WGS sequence"/>
</dbReference>
<gene>
    <name evidence="1" type="ORF">AC578_8417</name>
</gene>
<proteinExistence type="predicted"/>
<evidence type="ECO:0000313" key="2">
    <source>
        <dbReference type="Proteomes" id="UP000070133"/>
    </source>
</evidence>
<comment type="caution">
    <text evidence="1">The sequence shown here is derived from an EMBL/GenBank/DDBJ whole genome shotgun (WGS) entry which is preliminary data.</text>
</comment>
<sequence length="92" mass="9827">MSGAISIELLGKDIVEKVIAEVEQKIELVSKRAQDRSWQTGSRKAAVAPREAGESLAPGICLGKFSELAEEPDGCKLSFRITSEAPPDSTTP</sequence>
<organism evidence="1 2">
    <name type="scientific">Pseudocercospora eumusae</name>
    <dbReference type="NCBI Taxonomy" id="321146"/>
    <lineage>
        <taxon>Eukaryota</taxon>
        <taxon>Fungi</taxon>
        <taxon>Dikarya</taxon>
        <taxon>Ascomycota</taxon>
        <taxon>Pezizomycotina</taxon>
        <taxon>Dothideomycetes</taxon>
        <taxon>Dothideomycetidae</taxon>
        <taxon>Mycosphaerellales</taxon>
        <taxon>Mycosphaerellaceae</taxon>
        <taxon>Pseudocercospora</taxon>
    </lineage>
</organism>
<dbReference type="AlphaFoldDB" id="A0A139HRW5"/>
<name>A0A139HRW5_9PEZI</name>
<keyword evidence="2" id="KW-1185">Reference proteome</keyword>
<reference evidence="1 2" key="1">
    <citation type="submission" date="2015-07" db="EMBL/GenBank/DDBJ databases">
        <title>Comparative genomics of the Sigatoka disease complex on banana suggests a link between parallel evolutionary changes in Pseudocercospora fijiensis and Pseudocercospora eumusae and increased virulence on the banana host.</title>
        <authorList>
            <person name="Chang T.-C."/>
            <person name="Salvucci A."/>
            <person name="Crous P.W."/>
            <person name="Stergiopoulos I."/>
        </authorList>
    </citation>
    <scope>NUCLEOTIDE SEQUENCE [LARGE SCALE GENOMIC DNA]</scope>
    <source>
        <strain evidence="1 2">CBS 114824</strain>
    </source>
</reference>
<dbReference type="EMBL" id="LFZN01000014">
    <property type="protein sequence ID" value="KXT05225.1"/>
    <property type="molecule type" value="Genomic_DNA"/>
</dbReference>